<evidence type="ECO:0000313" key="4">
    <source>
        <dbReference type="Proteomes" id="UP000248749"/>
    </source>
</evidence>
<keyword evidence="4" id="KW-1185">Reference proteome</keyword>
<accession>A0A2W2DXL5</accession>
<comment type="caution">
    <text evidence="3">The sequence shown here is derived from an EMBL/GenBank/DDBJ whole genome shotgun (WGS) entry which is preliminary data.</text>
</comment>
<name>A0A2W2DXL5_9ACTN</name>
<dbReference type="GO" id="GO:0070967">
    <property type="term" value="F:coenzyme F420 binding"/>
    <property type="evidence" value="ECO:0007669"/>
    <property type="project" value="TreeGrafter"/>
</dbReference>
<evidence type="ECO:0000256" key="1">
    <source>
        <dbReference type="ARBA" id="ARBA00008710"/>
    </source>
</evidence>
<dbReference type="PANTHER" id="PTHR39428:SF1">
    <property type="entry name" value="F420H(2)-DEPENDENT QUINONE REDUCTASE RV1261C"/>
    <property type="match status" value="1"/>
</dbReference>
<dbReference type="OrthoDB" id="8225825at2"/>
<proteinExistence type="inferred from homology"/>
<sequence>MTETIEDSPVGWVASHVRRYLETDGADGGKYHGYDALLLTTRGRRSGTLRRTALIYGRDGDRYLLVASNGGAERHPNWYLNLCADPEVRVQVGAERFPARARTATAAGRPRLWELMTEVFPTYARYQQQTDREIPVVILGRV</sequence>
<reference evidence="3 4" key="1">
    <citation type="submission" date="2018-01" db="EMBL/GenBank/DDBJ databases">
        <title>Draft genome sequence of Salinispora sp. 13K206.</title>
        <authorList>
            <person name="Sahin N."/>
            <person name="Saygin H."/>
            <person name="Ay H."/>
        </authorList>
    </citation>
    <scope>NUCLEOTIDE SEQUENCE [LARGE SCALE GENOMIC DNA]</scope>
    <source>
        <strain evidence="3 4">13K206</strain>
    </source>
</reference>
<dbReference type="RefSeq" id="WP_111134876.1">
    <property type="nucleotide sequence ID" value="NZ_POUB01000092.1"/>
</dbReference>
<dbReference type="AlphaFoldDB" id="A0A2W2DXL5"/>
<dbReference type="InterPro" id="IPR012349">
    <property type="entry name" value="Split_barrel_FMN-bd"/>
</dbReference>
<dbReference type="Gene3D" id="2.30.110.10">
    <property type="entry name" value="Electron Transport, Fmn-binding Protein, Chain A"/>
    <property type="match status" value="1"/>
</dbReference>
<dbReference type="EMBL" id="POUB01000092">
    <property type="protein sequence ID" value="PZF97613.1"/>
    <property type="molecule type" value="Genomic_DNA"/>
</dbReference>
<dbReference type="GO" id="GO:0005886">
    <property type="term" value="C:plasma membrane"/>
    <property type="evidence" value="ECO:0007669"/>
    <property type="project" value="TreeGrafter"/>
</dbReference>
<comment type="catalytic activity">
    <reaction evidence="2">
        <text>oxidized coenzyme F420-(gamma-L-Glu)(n) + a quinol + H(+) = reduced coenzyme F420-(gamma-L-Glu)(n) + a quinone</text>
        <dbReference type="Rhea" id="RHEA:39663"/>
        <dbReference type="Rhea" id="RHEA-COMP:12939"/>
        <dbReference type="Rhea" id="RHEA-COMP:14378"/>
        <dbReference type="ChEBI" id="CHEBI:15378"/>
        <dbReference type="ChEBI" id="CHEBI:24646"/>
        <dbReference type="ChEBI" id="CHEBI:132124"/>
        <dbReference type="ChEBI" id="CHEBI:133980"/>
        <dbReference type="ChEBI" id="CHEBI:139511"/>
    </reaction>
</comment>
<dbReference type="Proteomes" id="UP000248749">
    <property type="component" value="Unassembled WGS sequence"/>
</dbReference>
<comment type="similarity">
    <text evidence="1">Belongs to the F420H(2)-dependent quinone reductase family.</text>
</comment>
<gene>
    <name evidence="3" type="ORF">C1I99_15185</name>
</gene>
<organism evidence="3 4">
    <name type="scientific">Micromonospora deserti</name>
    <dbReference type="NCBI Taxonomy" id="2070366"/>
    <lineage>
        <taxon>Bacteria</taxon>
        <taxon>Bacillati</taxon>
        <taxon>Actinomycetota</taxon>
        <taxon>Actinomycetes</taxon>
        <taxon>Micromonosporales</taxon>
        <taxon>Micromonosporaceae</taxon>
        <taxon>Micromonospora</taxon>
    </lineage>
</organism>
<protein>
    <submittedName>
        <fullName evidence="3">Nitroreductase family deazaflavin-dependent oxidoreductase</fullName>
    </submittedName>
</protein>
<dbReference type="NCBIfam" id="TIGR00026">
    <property type="entry name" value="hi_GC_TIGR00026"/>
    <property type="match status" value="1"/>
</dbReference>
<dbReference type="InterPro" id="IPR004378">
    <property type="entry name" value="F420H2_quin_Rdtase"/>
</dbReference>
<dbReference type="PANTHER" id="PTHR39428">
    <property type="entry name" value="F420H(2)-DEPENDENT QUINONE REDUCTASE RV1261C"/>
    <property type="match status" value="1"/>
</dbReference>
<evidence type="ECO:0000313" key="3">
    <source>
        <dbReference type="EMBL" id="PZF97613.1"/>
    </source>
</evidence>
<dbReference type="GO" id="GO:0016491">
    <property type="term" value="F:oxidoreductase activity"/>
    <property type="evidence" value="ECO:0007669"/>
    <property type="project" value="InterPro"/>
</dbReference>
<evidence type="ECO:0000256" key="2">
    <source>
        <dbReference type="ARBA" id="ARBA00049106"/>
    </source>
</evidence>
<dbReference type="Pfam" id="PF04075">
    <property type="entry name" value="F420H2_quin_red"/>
    <property type="match status" value="1"/>
</dbReference>